<gene>
    <name evidence="4" type="ORF">BECKLPF1236A_GA0070988_1010310</name>
    <name evidence="5" type="ORF">BECKLPF1236C_GA0070990_1010410</name>
</gene>
<evidence type="ECO:0000313" key="4">
    <source>
        <dbReference type="EMBL" id="VFK14298.1"/>
    </source>
</evidence>
<reference evidence="5" key="1">
    <citation type="submission" date="2019-02" db="EMBL/GenBank/DDBJ databases">
        <authorList>
            <person name="Gruber-Vodicka R. H."/>
            <person name="Seah K. B. B."/>
        </authorList>
    </citation>
    <scope>NUCLEOTIDE SEQUENCE</scope>
    <source>
        <strain evidence="4">BECK_S312</strain>
        <strain evidence="5">BECK_S426</strain>
    </source>
</reference>
<organism evidence="5">
    <name type="scientific">Candidatus Kentrum sp. LPFa</name>
    <dbReference type="NCBI Taxonomy" id="2126335"/>
    <lineage>
        <taxon>Bacteria</taxon>
        <taxon>Pseudomonadati</taxon>
        <taxon>Pseudomonadota</taxon>
        <taxon>Gammaproteobacteria</taxon>
        <taxon>Candidatus Kentrum</taxon>
    </lineage>
</organism>
<dbReference type="PANTHER" id="PTHR33359">
    <property type="entry name" value="MOLYBDOPTERIN SYNTHASE SULFUR CARRIER SUBUNIT"/>
    <property type="match status" value="1"/>
</dbReference>
<evidence type="ECO:0000256" key="1">
    <source>
        <dbReference type="ARBA" id="ARBA00022741"/>
    </source>
</evidence>
<proteinExistence type="inferred from homology"/>
<dbReference type="EMBL" id="CAADFM010000103">
    <property type="protein sequence ID" value="VFK14298.1"/>
    <property type="molecule type" value="Genomic_DNA"/>
</dbReference>
<dbReference type="InterPro" id="IPR016155">
    <property type="entry name" value="Mopterin_synth/thiamin_S_b"/>
</dbReference>
<dbReference type="InterPro" id="IPR003749">
    <property type="entry name" value="ThiS/MoaD-like"/>
</dbReference>
<accession>A0A450XLF4</accession>
<dbReference type="UniPathway" id="UPA00344"/>
<comment type="similarity">
    <text evidence="2">Belongs to the MoaD family.</text>
</comment>
<sequence length="86" mass="9752">MSETTATYRVILFASLEEHVGRKEWVHESNTTLTARELLRIFFDQYPALDKLRDVTRIAIDRAFCQKDSPVNPGDELAFIPPVSGG</sequence>
<dbReference type="Pfam" id="PF02597">
    <property type="entry name" value="ThiS"/>
    <property type="match status" value="1"/>
</dbReference>
<evidence type="ECO:0000313" key="5">
    <source>
        <dbReference type="EMBL" id="VFK30165.1"/>
    </source>
</evidence>
<dbReference type="InterPro" id="IPR044672">
    <property type="entry name" value="MOCS2A"/>
</dbReference>
<keyword evidence="1" id="KW-0547">Nucleotide-binding</keyword>
<dbReference type="InterPro" id="IPR012675">
    <property type="entry name" value="Beta-grasp_dom_sf"/>
</dbReference>
<dbReference type="GO" id="GO:1990133">
    <property type="term" value="C:molybdopterin adenylyltransferase complex"/>
    <property type="evidence" value="ECO:0007669"/>
    <property type="project" value="TreeGrafter"/>
</dbReference>
<dbReference type="GO" id="GO:0006777">
    <property type="term" value="P:Mo-molybdopterin cofactor biosynthetic process"/>
    <property type="evidence" value="ECO:0007669"/>
    <property type="project" value="InterPro"/>
</dbReference>
<evidence type="ECO:0000256" key="3">
    <source>
        <dbReference type="ARBA" id="ARBA00024247"/>
    </source>
</evidence>
<protein>
    <recommendedName>
        <fullName evidence="3">Molybdopterin synthase sulfur carrier subunit</fullName>
    </recommendedName>
</protein>
<dbReference type="PANTHER" id="PTHR33359:SF1">
    <property type="entry name" value="MOLYBDOPTERIN SYNTHASE SULFUR CARRIER SUBUNIT"/>
    <property type="match status" value="1"/>
</dbReference>
<dbReference type="CDD" id="cd00754">
    <property type="entry name" value="Ubl_MoaD"/>
    <property type="match status" value="1"/>
</dbReference>
<dbReference type="EMBL" id="CAADFP010000104">
    <property type="protein sequence ID" value="VFK30165.1"/>
    <property type="molecule type" value="Genomic_DNA"/>
</dbReference>
<dbReference type="SUPFAM" id="SSF54285">
    <property type="entry name" value="MoaD/ThiS"/>
    <property type="match status" value="1"/>
</dbReference>
<name>A0A450XLF4_9GAMM</name>
<evidence type="ECO:0000256" key="2">
    <source>
        <dbReference type="ARBA" id="ARBA00024200"/>
    </source>
</evidence>
<dbReference type="Gene3D" id="3.10.20.30">
    <property type="match status" value="1"/>
</dbReference>
<dbReference type="GO" id="GO:0000166">
    <property type="term" value="F:nucleotide binding"/>
    <property type="evidence" value="ECO:0007669"/>
    <property type="project" value="UniProtKB-KW"/>
</dbReference>
<dbReference type="AlphaFoldDB" id="A0A450XLF4"/>